<organism evidence="6 7">
    <name type="scientific">BD1-7 clade bacterium</name>
    <dbReference type="NCBI Taxonomy" id="2029982"/>
    <lineage>
        <taxon>Bacteria</taxon>
        <taxon>Pseudomonadati</taxon>
        <taxon>Pseudomonadota</taxon>
        <taxon>Gammaproteobacteria</taxon>
        <taxon>Cellvibrionales</taxon>
        <taxon>Spongiibacteraceae</taxon>
        <taxon>BD1-7 clade</taxon>
    </lineage>
</organism>
<comment type="similarity">
    <text evidence="1">Belongs to the 'phage' integrase family.</text>
</comment>
<dbReference type="InterPro" id="IPR025166">
    <property type="entry name" value="Integrase_DNA_bind_dom"/>
</dbReference>
<dbReference type="InterPro" id="IPR002104">
    <property type="entry name" value="Integrase_catalytic"/>
</dbReference>
<evidence type="ECO:0000313" key="7">
    <source>
        <dbReference type="Proteomes" id="UP000434580"/>
    </source>
</evidence>
<dbReference type="InterPro" id="IPR010998">
    <property type="entry name" value="Integrase_recombinase_N"/>
</dbReference>
<dbReference type="InterPro" id="IPR050808">
    <property type="entry name" value="Phage_Integrase"/>
</dbReference>
<evidence type="ECO:0000259" key="5">
    <source>
        <dbReference type="PROSITE" id="PS51898"/>
    </source>
</evidence>
<dbReference type="Gene3D" id="1.10.150.130">
    <property type="match status" value="1"/>
</dbReference>
<dbReference type="Pfam" id="PF13356">
    <property type="entry name" value="Arm-DNA-bind_3"/>
    <property type="match status" value="1"/>
</dbReference>
<dbReference type="SUPFAM" id="SSF56349">
    <property type="entry name" value="DNA breaking-rejoining enzymes"/>
    <property type="match status" value="1"/>
</dbReference>
<dbReference type="AlphaFoldDB" id="A0A5S9PCI4"/>
<dbReference type="InterPro" id="IPR038488">
    <property type="entry name" value="Integrase_DNA-bd_sf"/>
</dbReference>
<dbReference type="Pfam" id="PF00589">
    <property type="entry name" value="Phage_integrase"/>
    <property type="match status" value="1"/>
</dbReference>
<name>A0A5S9PCI4_9GAMM</name>
<dbReference type="InterPro" id="IPR013762">
    <property type="entry name" value="Integrase-like_cat_sf"/>
</dbReference>
<dbReference type="PANTHER" id="PTHR30629">
    <property type="entry name" value="PROPHAGE INTEGRASE"/>
    <property type="match status" value="1"/>
</dbReference>
<dbReference type="PROSITE" id="PS51898">
    <property type="entry name" value="TYR_RECOMBINASE"/>
    <property type="match status" value="1"/>
</dbReference>
<keyword evidence="2" id="KW-0229">DNA integration</keyword>
<keyword evidence="4" id="KW-0233">DNA recombination</keyword>
<dbReference type="InterPro" id="IPR011010">
    <property type="entry name" value="DNA_brk_join_enz"/>
</dbReference>
<proteinExistence type="inferred from homology"/>
<feature type="domain" description="Tyr recombinase" evidence="5">
    <location>
        <begin position="201"/>
        <end position="385"/>
    </location>
</feature>
<dbReference type="Gene3D" id="3.30.160.390">
    <property type="entry name" value="Integrase, DNA-binding domain"/>
    <property type="match status" value="1"/>
</dbReference>
<dbReference type="PANTHER" id="PTHR30629:SF2">
    <property type="entry name" value="PROPHAGE INTEGRASE INTS-RELATED"/>
    <property type="match status" value="1"/>
</dbReference>
<dbReference type="CDD" id="cd00801">
    <property type="entry name" value="INT_P4_C"/>
    <property type="match status" value="1"/>
</dbReference>
<dbReference type="GO" id="GO:0015074">
    <property type="term" value="P:DNA integration"/>
    <property type="evidence" value="ECO:0007669"/>
    <property type="project" value="UniProtKB-KW"/>
</dbReference>
<accession>A0A5S9PCI4</accession>
<dbReference type="Proteomes" id="UP000434580">
    <property type="component" value="Unassembled WGS sequence"/>
</dbReference>
<keyword evidence="3" id="KW-0238">DNA-binding</keyword>
<reference evidence="6 7" key="1">
    <citation type="submission" date="2019-11" db="EMBL/GenBank/DDBJ databases">
        <authorList>
            <person name="Holert J."/>
        </authorList>
    </citation>
    <scope>NUCLEOTIDE SEQUENCE [LARGE SCALE GENOMIC DNA]</scope>
    <source>
        <strain evidence="6">BC5_2</strain>
    </source>
</reference>
<evidence type="ECO:0000256" key="2">
    <source>
        <dbReference type="ARBA" id="ARBA00022908"/>
    </source>
</evidence>
<dbReference type="GO" id="GO:0003677">
    <property type="term" value="F:DNA binding"/>
    <property type="evidence" value="ECO:0007669"/>
    <property type="project" value="UniProtKB-KW"/>
</dbReference>
<sequence length="395" mass="45973">MTTHKQLLALSPREKRYRHFVGESLYLNVFPNGTKSWGYKFYFSQAERSISLGQFPSVSLKQAREAKVDTRRLIDKGIDPVSYRKRQKMHKKAREENQFQYVSLEWLHKSLDDWSDLYGLQVGRLKENYLDTAFNKRPIDEISPPELLEVLRKIEARGTLETAQRVFSIASRIFRYAVATGRVKRDITTDLRGALKTPKPKHLAAITCPKEFGQFLKKIDEYWGTPQVANALRMAPHVFVRPGELRKAKWSEFDFIKRRWLIPAERMKMRADHIVPLTPQVIAILEDQRQYSGKRQYVFPSPAKPQKPLSENALPVALKKLGYGEKASAHGFRASARTLLDEELQFPIDWIEQQLAHQVRDSLGRAYNRTTHIKGRTDMMTAWSNYLDELKHPHQ</sequence>
<dbReference type="GO" id="GO:0006310">
    <property type="term" value="P:DNA recombination"/>
    <property type="evidence" value="ECO:0007669"/>
    <property type="project" value="UniProtKB-KW"/>
</dbReference>
<evidence type="ECO:0000256" key="3">
    <source>
        <dbReference type="ARBA" id="ARBA00023125"/>
    </source>
</evidence>
<evidence type="ECO:0000256" key="1">
    <source>
        <dbReference type="ARBA" id="ARBA00008857"/>
    </source>
</evidence>
<dbReference type="Pfam" id="PF22022">
    <property type="entry name" value="Phage_int_M"/>
    <property type="match status" value="1"/>
</dbReference>
<dbReference type="Gene3D" id="1.10.443.10">
    <property type="entry name" value="Intergrase catalytic core"/>
    <property type="match status" value="1"/>
</dbReference>
<evidence type="ECO:0000256" key="4">
    <source>
        <dbReference type="ARBA" id="ARBA00023172"/>
    </source>
</evidence>
<protein>
    <submittedName>
        <fullName evidence="6">Prophage integrase IntA</fullName>
    </submittedName>
</protein>
<dbReference type="OrthoDB" id="9795573at2"/>
<dbReference type="InterPro" id="IPR053876">
    <property type="entry name" value="Phage_int_M"/>
</dbReference>
<evidence type="ECO:0000313" key="6">
    <source>
        <dbReference type="EMBL" id="CAA0101580.1"/>
    </source>
</evidence>
<dbReference type="EMBL" id="CACSII010000009">
    <property type="protein sequence ID" value="CAA0101580.1"/>
    <property type="molecule type" value="Genomic_DNA"/>
</dbReference>
<gene>
    <name evidence="6" type="primary">intA_1</name>
    <name evidence="6" type="ORF">DPBNPPHM_03922</name>
</gene>